<protein>
    <submittedName>
        <fullName evidence="1">Uncharacterized protein</fullName>
    </submittedName>
</protein>
<name>A0A0B7H585_9FLAO</name>
<sequence length="52" mass="6541">MNSFTKKLYFCLKQKRINTENNPYEFEIQKNYETYYNIFIFNSIIFSYVTKY</sequence>
<organism evidence="1 3">
    <name type="scientific">Capnocytophaga cynodegmi</name>
    <dbReference type="NCBI Taxonomy" id="28189"/>
    <lineage>
        <taxon>Bacteria</taxon>
        <taxon>Pseudomonadati</taxon>
        <taxon>Bacteroidota</taxon>
        <taxon>Flavobacteriia</taxon>
        <taxon>Flavobacteriales</taxon>
        <taxon>Flavobacteriaceae</taxon>
        <taxon>Capnocytophaga</taxon>
    </lineage>
</organism>
<dbReference type="STRING" id="28189.CCYN74_210076"/>
<evidence type="ECO:0000313" key="3">
    <source>
        <dbReference type="Proteomes" id="UP000038055"/>
    </source>
</evidence>
<accession>A0A0B7H585</accession>
<dbReference type="Proteomes" id="UP000038055">
    <property type="component" value="Unassembled WGS sequence"/>
</dbReference>
<evidence type="ECO:0000313" key="4">
    <source>
        <dbReference type="Proteomes" id="UP000038083"/>
    </source>
</evidence>
<reference evidence="3 4" key="1">
    <citation type="submission" date="2015-01" db="EMBL/GenBank/DDBJ databases">
        <authorList>
            <person name="MANFREDI Pablo"/>
        </authorList>
    </citation>
    <scope>NUCLEOTIDE SEQUENCE [LARGE SCALE GENOMIC DNA]</scope>
    <source>
        <strain evidence="2 4">Ccy74</strain>
        <strain evidence="1 3">Ccyn2B</strain>
    </source>
</reference>
<dbReference type="AlphaFoldDB" id="A0A0B7H585"/>
<dbReference type="EMBL" id="CDOD01000006">
    <property type="protein sequence ID" value="CEN33107.1"/>
    <property type="molecule type" value="Genomic_DNA"/>
</dbReference>
<gene>
    <name evidence="1" type="ORF">CCYN2B_140046</name>
    <name evidence="2" type="ORF">CCYN74_210076</name>
</gene>
<dbReference type="Proteomes" id="UP000038083">
    <property type="component" value="Unassembled WGS sequence"/>
</dbReference>
<dbReference type="EMBL" id="CDOG01000014">
    <property type="protein sequence ID" value="CEN37258.1"/>
    <property type="molecule type" value="Genomic_DNA"/>
</dbReference>
<evidence type="ECO:0000313" key="1">
    <source>
        <dbReference type="EMBL" id="CEN33107.1"/>
    </source>
</evidence>
<keyword evidence="3" id="KW-1185">Reference proteome</keyword>
<evidence type="ECO:0000313" key="2">
    <source>
        <dbReference type="EMBL" id="CEN37258.1"/>
    </source>
</evidence>
<proteinExistence type="predicted"/>